<keyword evidence="5" id="KW-1185">Reference proteome</keyword>
<gene>
    <name evidence="4" type="ORF">F5891DRAFT_275651</name>
</gene>
<evidence type="ECO:0000313" key="4">
    <source>
        <dbReference type="EMBL" id="KAG1900979.1"/>
    </source>
</evidence>
<dbReference type="SUPFAM" id="SSF51735">
    <property type="entry name" value="NAD(P)-binding Rossmann-fold domains"/>
    <property type="match status" value="1"/>
</dbReference>
<name>A0AAD4E9M3_9AGAM</name>
<dbReference type="Pfam" id="PF02826">
    <property type="entry name" value="2-Hacid_dh_C"/>
    <property type="match status" value="1"/>
</dbReference>
<dbReference type="RefSeq" id="XP_041226555.1">
    <property type="nucleotide sequence ID" value="XM_041371176.1"/>
</dbReference>
<dbReference type="AlphaFoldDB" id="A0AAD4E9M3"/>
<evidence type="ECO:0000313" key="5">
    <source>
        <dbReference type="Proteomes" id="UP001195769"/>
    </source>
</evidence>
<dbReference type="InterPro" id="IPR050223">
    <property type="entry name" value="D-isomer_2-hydroxyacid_DH"/>
</dbReference>
<dbReference type="Gene3D" id="3.40.50.720">
    <property type="entry name" value="NAD(P)-binding Rossmann-like Domain"/>
    <property type="match status" value="3"/>
</dbReference>
<dbReference type="InterPro" id="IPR036291">
    <property type="entry name" value="NAD(P)-bd_dom_sf"/>
</dbReference>
<evidence type="ECO:0000256" key="2">
    <source>
        <dbReference type="ARBA" id="ARBA00023002"/>
    </source>
</evidence>
<reference evidence="4" key="1">
    <citation type="journal article" date="2020" name="New Phytol.">
        <title>Comparative genomics reveals dynamic genome evolution in host specialist ectomycorrhizal fungi.</title>
        <authorList>
            <person name="Lofgren L.A."/>
            <person name="Nguyen N.H."/>
            <person name="Vilgalys R."/>
            <person name="Ruytinx J."/>
            <person name="Liao H.L."/>
            <person name="Branco S."/>
            <person name="Kuo A."/>
            <person name="LaButti K."/>
            <person name="Lipzen A."/>
            <person name="Andreopoulos W."/>
            <person name="Pangilinan J."/>
            <person name="Riley R."/>
            <person name="Hundley H."/>
            <person name="Na H."/>
            <person name="Barry K."/>
            <person name="Grigoriev I.V."/>
            <person name="Stajich J.E."/>
            <person name="Kennedy P.G."/>
        </authorList>
    </citation>
    <scope>NUCLEOTIDE SEQUENCE</scope>
    <source>
        <strain evidence="4">FC203</strain>
    </source>
</reference>
<dbReference type="PROSITE" id="PS00671">
    <property type="entry name" value="D_2_HYDROXYACID_DH_3"/>
    <property type="match status" value="1"/>
</dbReference>
<dbReference type="EMBL" id="JABBWK010000024">
    <property type="protein sequence ID" value="KAG1900979.1"/>
    <property type="molecule type" value="Genomic_DNA"/>
</dbReference>
<sequence>MSSRQPRILICGNLVWAHEEARQCFDGLADLVVMDSPNRADFLVGLKSGGKYDQIVGIYRHNTSADRIGVFDEEIIDALAETGTVKWIAHNGAGYDQIDVSRCANKGDFHILHPLGPPSTTFHGFTSNLGISVSNTPGAVDDATATTALYLVISCLRNYAWAEQSLRQGTFKSGLDPGRAHDVTGRTLGILGLGGIGLRLAHLVHAFPMRVVYYSRNKSASAPEWCEYIDSLEGLCRESDVLSLHVPLRNETVHLVGEKEIRTMKKGSIIVNTARGKVIDEEAMIRALEDGHLSSVGLDVYPNEPLVNPRLLEFPQNVLLPHMGTENQDSQRHMEVRALTNLRDFLRDGQGNDLIPELRSKL</sequence>
<dbReference type="GO" id="GO:0005829">
    <property type="term" value="C:cytosol"/>
    <property type="evidence" value="ECO:0007669"/>
    <property type="project" value="TreeGrafter"/>
</dbReference>
<dbReference type="GeneID" id="64665474"/>
<dbReference type="Proteomes" id="UP001195769">
    <property type="component" value="Unassembled WGS sequence"/>
</dbReference>
<dbReference type="GO" id="GO:0030267">
    <property type="term" value="F:glyoxylate reductase (NADPH) activity"/>
    <property type="evidence" value="ECO:0007669"/>
    <property type="project" value="TreeGrafter"/>
</dbReference>
<dbReference type="InterPro" id="IPR006140">
    <property type="entry name" value="D-isomer_DH_NAD-bd"/>
</dbReference>
<dbReference type="PROSITE" id="PS00670">
    <property type="entry name" value="D_2_HYDROXYACID_DH_2"/>
    <property type="match status" value="1"/>
</dbReference>
<dbReference type="InterPro" id="IPR029752">
    <property type="entry name" value="D-isomer_DH_CS1"/>
</dbReference>
<comment type="caution">
    <text evidence="4">The sequence shown here is derived from an EMBL/GenBank/DDBJ whole genome shotgun (WGS) entry which is preliminary data.</text>
</comment>
<comment type="similarity">
    <text evidence="1">Belongs to the D-isomer specific 2-hydroxyacid dehydrogenase family.</text>
</comment>
<proteinExistence type="inferred from homology"/>
<dbReference type="PROSITE" id="PS00065">
    <property type="entry name" value="D_2_HYDROXYACID_DH_1"/>
    <property type="match status" value="1"/>
</dbReference>
<accession>A0AAD4E9M3</accession>
<evidence type="ECO:0000256" key="1">
    <source>
        <dbReference type="ARBA" id="ARBA00005854"/>
    </source>
</evidence>
<dbReference type="InterPro" id="IPR029753">
    <property type="entry name" value="D-isomer_DH_CS"/>
</dbReference>
<dbReference type="GO" id="GO:0051287">
    <property type="term" value="F:NAD binding"/>
    <property type="evidence" value="ECO:0007669"/>
    <property type="project" value="InterPro"/>
</dbReference>
<feature type="domain" description="D-isomer specific 2-hydroxyacid dehydrogenase NAD-binding" evidence="3">
    <location>
        <begin position="150"/>
        <end position="324"/>
    </location>
</feature>
<dbReference type="PANTHER" id="PTHR10996">
    <property type="entry name" value="2-HYDROXYACID DEHYDROGENASE-RELATED"/>
    <property type="match status" value="1"/>
</dbReference>
<organism evidence="4 5">
    <name type="scientific">Suillus fuscotomentosus</name>
    <dbReference type="NCBI Taxonomy" id="1912939"/>
    <lineage>
        <taxon>Eukaryota</taxon>
        <taxon>Fungi</taxon>
        <taxon>Dikarya</taxon>
        <taxon>Basidiomycota</taxon>
        <taxon>Agaricomycotina</taxon>
        <taxon>Agaricomycetes</taxon>
        <taxon>Agaricomycetidae</taxon>
        <taxon>Boletales</taxon>
        <taxon>Suillineae</taxon>
        <taxon>Suillaceae</taxon>
        <taxon>Suillus</taxon>
    </lineage>
</organism>
<dbReference type="PANTHER" id="PTHR10996:SF257">
    <property type="entry name" value="GLYOXYLATE REDUCTASE 1"/>
    <property type="match status" value="1"/>
</dbReference>
<dbReference type="CDD" id="cd12168">
    <property type="entry name" value="Mand_dh_like"/>
    <property type="match status" value="1"/>
</dbReference>
<protein>
    <submittedName>
        <fullName evidence="4">D-isomer specific 2-hydroxyacid dehydrogenase</fullName>
    </submittedName>
</protein>
<evidence type="ECO:0000259" key="3">
    <source>
        <dbReference type="Pfam" id="PF02826"/>
    </source>
</evidence>
<dbReference type="GO" id="GO:0016618">
    <property type="term" value="F:hydroxypyruvate reductase [NAD(P)H] activity"/>
    <property type="evidence" value="ECO:0007669"/>
    <property type="project" value="TreeGrafter"/>
</dbReference>
<keyword evidence="2" id="KW-0560">Oxidoreductase</keyword>
<dbReference type="SUPFAM" id="SSF52283">
    <property type="entry name" value="Formate/glycerate dehydrogenase catalytic domain-like"/>
    <property type="match status" value="1"/>
</dbReference>